<organism evidence="3 4">
    <name type="scientific">Favolaschia claudopus</name>
    <dbReference type="NCBI Taxonomy" id="2862362"/>
    <lineage>
        <taxon>Eukaryota</taxon>
        <taxon>Fungi</taxon>
        <taxon>Dikarya</taxon>
        <taxon>Basidiomycota</taxon>
        <taxon>Agaricomycotina</taxon>
        <taxon>Agaricomycetes</taxon>
        <taxon>Agaricomycetidae</taxon>
        <taxon>Agaricales</taxon>
        <taxon>Marasmiineae</taxon>
        <taxon>Mycenaceae</taxon>
        <taxon>Favolaschia</taxon>
    </lineage>
</organism>
<name>A0AAV9Z618_9AGAR</name>
<comment type="caution">
    <text evidence="3">The sequence shown here is derived from an EMBL/GenBank/DDBJ whole genome shotgun (WGS) entry which is preliminary data.</text>
</comment>
<feature type="compositionally biased region" description="Low complexity" evidence="2">
    <location>
        <begin position="233"/>
        <end position="243"/>
    </location>
</feature>
<evidence type="ECO:0000313" key="4">
    <source>
        <dbReference type="Proteomes" id="UP001362999"/>
    </source>
</evidence>
<gene>
    <name evidence="3" type="ORF">R3P38DRAFT_3138303</name>
</gene>
<evidence type="ECO:0000256" key="1">
    <source>
        <dbReference type="SAM" id="Coils"/>
    </source>
</evidence>
<feature type="region of interest" description="Disordered" evidence="2">
    <location>
        <begin position="208"/>
        <end position="264"/>
    </location>
</feature>
<feature type="region of interest" description="Disordered" evidence="2">
    <location>
        <begin position="291"/>
        <end position="321"/>
    </location>
</feature>
<evidence type="ECO:0000256" key="2">
    <source>
        <dbReference type="SAM" id="MobiDB-lite"/>
    </source>
</evidence>
<keyword evidence="1" id="KW-0175">Coiled coil</keyword>
<reference evidence="3 4" key="1">
    <citation type="journal article" date="2024" name="J Genomics">
        <title>Draft genome sequencing and assembly of Favolaschia claudopus CIRM-BRFM 2984 isolated from oak limbs.</title>
        <authorList>
            <person name="Navarro D."/>
            <person name="Drula E."/>
            <person name="Chaduli D."/>
            <person name="Cazenave R."/>
            <person name="Ahrendt S."/>
            <person name="Wang J."/>
            <person name="Lipzen A."/>
            <person name="Daum C."/>
            <person name="Barry K."/>
            <person name="Grigoriev I.V."/>
            <person name="Favel A."/>
            <person name="Rosso M.N."/>
            <person name="Martin F."/>
        </authorList>
    </citation>
    <scope>NUCLEOTIDE SEQUENCE [LARGE SCALE GENOMIC DNA]</scope>
    <source>
        <strain evidence="3 4">CIRM-BRFM 2984</strain>
    </source>
</reference>
<sequence length="405" mass="44482">MNPAPHKLLFIVMQNPSMQNNDLEINDIQMGSPEAAAADDDLYATAARALTEAQHALFAARSAPRIPTIPVEEAEKQATAYKSRITELEGALKQEQNSSTALRNSLASAFRLRDHANATRDAAQQEVANLKRTYEREMADIKGELAGARSANVEEVKLLNAKLALAAKTREIDLKTAEWDREQAYDEADFHAERIAWSLEQMAALLRPRRRPPTRRSRVVSNPGTVHAEPFLSNSSAHLSSESVNPPRRARTQDRQVPKTTVESGIKPVLPISGLPIPVLGRFSPSVSPVITAPLPSRDPSVSAKRQRADSPPNEGNATKRHCTDVMSPITKPLDPTTLPPWTVPAPTWDDKNDTRQQANAASEAYRQYLSAEIAPVTIPHRLQSIPLRSRDPRLAASRVFGAGI</sequence>
<dbReference type="Proteomes" id="UP001362999">
    <property type="component" value="Unassembled WGS sequence"/>
</dbReference>
<protein>
    <submittedName>
        <fullName evidence="3">Uncharacterized protein</fullName>
    </submittedName>
</protein>
<feature type="compositionally biased region" description="Basic residues" evidence="2">
    <location>
        <begin position="208"/>
        <end position="218"/>
    </location>
</feature>
<feature type="coiled-coil region" evidence="1">
    <location>
        <begin position="71"/>
        <end position="151"/>
    </location>
</feature>
<keyword evidence="4" id="KW-1185">Reference proteome</keyword>
<accession>A0AAV9Z618</accession>
<dbReference type="AlphaFoldDB" id="A0AAV9Z618"/>
<dbReference type="EMBL" id="JAWWNJ010000198">
    <property type="protein sequence ID" value="KAK6971945.1"/>
    <property type="molecule type" value="Genomic_DNA"/>
</dbReference>
<proteinExistence type="predicted"/>
<evidence type="ECO:0000313" key="3">
    <source>
        <dbReference type="EMBL" id="KAK6971945.1"/>
    </source>
</evidence>